<evidence type="ECO:0000256" key="1">
    <source>
        <dbReference type="SAM" id="Phobius"/>
    </source>
</evidence>
<evidence type="ECO:0000313" key="3">
    <source>
        <dbReference type="Proteomes" id="UP000526233"/>
    </source>
</evidence>
<dbReference type="Proteomes" id="UP000526233">
    <property type="component" value="Unassembled WGS sequence"/>
</dbReference>
<dbReference type="EMBL" id="PKQI01000002">
    <property type="protein sequence ID" value="NNV21704.1"/>
    <property type="molecule type" value="Genomic_DNA"/>
</dbReference>
<protein>
    <submittedName>
        <fullName evidence="2">Uncharacterized protein</fullName>
    </submittedName>
</protein>
<comment type="caution">
    <text evidence="2">The sequence shown here is derived from an EMBL/GenBank/DDBJ whole genome shotgun (WGS) entry which is preliminary data.</text>
</comment>
<keyword evidence="1" id="KW-0812">Transmembrane</keyword>
<organism evidence="2 3">
    <name type="scientific">Brucella pseudogrignonensis</name>
    <dbReference type="NCBI Taxonomy" id="419475"/>
    <lineage>
        <taxon>Bacteria</taxon>
        <taxon>Pseudomonadati</taxon>
        <taxon>Pseudomonadota</taxon>
        <taxon>Alphaproteobacteria</taxon>
        <taxon>Hyphomicrobiales</taxon>
        <taxon>Brucellaceae</taxon>
        <taxon>Brucella/Ochrobactrum group</taxon>
        <taxon>Brucella</taxon>
    </lineage>
</organism>
<proteinExistence type="predicted"/>
<dbReference type="AlphaFoldDB" id="A0A7Y3WXZ4"/>
<keyword evidence="1" id="KW-1133">Transmembrane helix</keyword>
<keyword evidence="1" id="KW-0472">Membrane</keyword>
<feature type="transmembrane region" description="Helical" evidence="1">
    <location>
        <begin position="76"/>
        <end position="95"/>
    </location>
</feature>
<accession>A0A7Y3WXZ4</accession>
<gene>
    <name evidence="2" type="ORF">EHE22_14830</name>
</gene>
<reference evidence="2 3" key="1">
    <citation type="submission" date="2018-11" db="EMBL/GenBank/DDBJ databases">
        <title>Genome sequencing and analysis.</title>
        <authorList>
            <person name="Huang Y.-T."/>
        </authorList>
    </citation>
    <scope>NUCLEOTIDE SEQUENCE [LARGE SCALE GENOMIC DNA]</scope>
    <source>
        <strain evidence="2 3">SHIN</strain>
    </source>
</reference>
<evidence type="ECO:0000313" key="2">
    <source>
        <dbReference type="EMBL" id="NNV21704.1"/>
    </source>
</evidence>
<name>A0A7Y3WXZ4_9HYPH</name>
<sequence>MAQERNTSIVTARLNKRLESKLSNKKPGAQSPGFFFSLHNWPPNLNKIQRSFPELFLFIDTISVVARKLIRSESNYHLFQFGFALTGGAVSFYLFKELPSNVQLLRSGTVPNADTRWSFRRSAEIADT</sequence>